<organism evidence="1 2">
    <name type="scientific">Romanomermis culicivorax</name>
    <name type="common">Nematode worm</name>
    <dbReference type="NCBI Taxonomy" id="13658"/>
    <lineage>
        <taxon>Eukaryota</taxon>
        <taxon>Metazoa</taxon>
        <taxon>Ecdysozoa</taxon>
        <taxon>Nematoda</taxon>
        <taxon>Enoplea</taxon>
        <taxon>Dorylaimia</taxon>
        <taxon>Mermithida</taxon>
        <taxon>Mermithoidea</taxon>
        <taxon>Mermithidae</taxon>
        <taxon>Romanomermis</taxon>
    </lineage>
</organism>
<evidence type="ECO:0000313" key="2">
    <source>
        <dbReference type="WBParaSite" id="nRc.2.0.1.t20880-RA"/>
    </source>
</evidence>
<proteinExistence type="predicted"/>
<dbReference type="AlphaFoldDB" id="A0A915J417"/>
<keyword evidence="1" id="KW-1185">Reference proteome</keyword>
<name>A0A915J417_ROMCU</name>
<evidence type="ECO:0000313" key="1">
    <source>
        <dbReference type="Proteomes" id="UP000887565"/>
    </source>
</evidence>
<reference evidence="2" key="1">
    <citation type="submission" date="2022-11" db="UniProtKB">
        <authorList>
            <consortium name="WormBaseParasite"/>
        </authorList>
    </citation>
    <scope>IDENTIFICATION</scope>
</reference>
<dbReference type="WBParaSite" id="nRc.2.0.1.t20880-RA">
    <property type="protein sequence ID" value="nRc.2.0.1.t20880-RA"/>
    <property type="gene ID" value="nRc.2.0.1.g20880"/>
</dbReference>
<protein>
    <submittedName>
        <fullName evidence="2">Uncharacterized protein</fullName>
    </submittedName>
</protein>
<dbReference type="Proteomes" id="UP000887565">
    <property type="component" value="Unplaced"/>
</dbReference>
<sequence length="68" mass="7561">MVDRCEHRAPKIGPLTVDKSWVGLNVIKTDPFVELIRFTIVGGNDGAEMSINNLRLWAGMQKCFGASR</sequence>
<accession>A0A915J417</accession>